<dbReference type="RefSeq" id="WP_255896105.1">
    <property type="nucleotide sequence ID" value="NZ_JAMZEG020000002.1"/>
</dbReference>
<dbReference type="InterPro" id="IPR050832">
    <property type="entry name" value="Bact_Acetyltransf"/>
</dbReference>
<keyword evidence="5" id="KW-1185">Reference proteome</keyword>
<evidence type="ECO:0000259" key="3">
    <source>
        <dbReference type="PROSITE" id="PS51186"/>
    </source>
</evidence>
<evidence type="ECO:0000313" key="5">
    <source>
        <dbReference type="Proteomes" id="UP001139522"/>
    </source>
</evidence>
<name>A0ABT5WCJ1_9GAMM</name>
<dbReference type="Pfam" id="PF00583">
    <property type="entry name" value="Acetyltransf_1"/>
    <property type="match status" value="1"/>
</dbReference>
<evidence type="ECO:0000313" key="4">
    <source>
        <dbReference type="EMBL" id="MDE8602545.1"/>
    </source>
</evidence>
<keyword evidence="2" id="KW-0012">Acyltransferase</keyword>
<dbReference type="InterPro" id="IPR000182">
    <property type="entry name" value="GNAT_dom"/>
</dbReference>
<evidence type="ECO:0000256" key="2">
    <source>
        <dbReference type="ARBA" id="ARBA00023315"/>
    </source>
</evidence>
<proteinExistence type="predicted"/>
<dbReference type="Proteomes" id="UP001139522">
    <property type="component" value="Unassembled WGS sequence"/>
</dbReference>
<dbReference type="Gene3D" id="3.40.630.30">
    <property type="match status" value="1"/>
</dbReference>
<dbReference type="PANTHER" id="PTHR43877">
    <property type="entry name" value="AMINOALKYLPHOSPHONATE N-ACETYLTRANSFERASE-RELATED-RELATED"/>
    <property type="match status" value="1"/>
</dbReference>
<dbReference type="PROSITE" id="PS51186">
    <property type="entry name" value="GNAT"/>
    <property type="match status" value="1"/>
</dbReference>
<feature type="domain" description="N-acetyltransferase" evidence="3">
    <location>
        <begin position="1"/>
        <end position="144"/>
    </location>
</feature>
<dbReference type="EMBL" id="JAMZEG020000002">
    <property type="protein sequence ID" value="MDE8602545.1"/>
    <property type="molecule type" value="Genomic_DNA"/>
</dbReference>
<dbReference type="SUPFAM" id="SSF55729">
    <property type="entry name" value="Acyl-CoA N-acyltransferases (Nat)"/>
    <property type="match status" value="1"/>
</dbReference>
<reference evidence="4" key="1">
    <citation type="submission" date="2023-01" db="EMBL/GenBank/DDBJ databases">
        <title>Psychroserpens sp. MSW6 and Marinomonas sp. RSW2, isolated from seawater.</title>
        <authorList>
            <person name="Kristyanto S."/>
            <person name="Jung J."/>
            <person name="Kim J.M."/>
            <person name="Jeon C.O."/>
        </authorList>
    </citation>
    <scope>NUCLEOTIDE SEQUENCE</scope>
    <source>
        <strain evidence="4">RSW2</strain>
    </source>
</reference>
<dbReference type="InterPro" id="IPR016181">
    <property type="entry name" value="Acyl_CoA_acyltransferase"/>
</dbReference>
<dbReference type="CDD" id="cd04301">
    <property type="entry name" value="NAT_SF"/>
    <property type="match status" value="1"/>
</dbReference>
<protein>
    <submittedName>
        <fullName evidence="4">GNAT family N-acetyltransferase</fullName>
    </submittedName>
</protein>
<keyword evidence="1" id="KW-0808">Transferase</keyword>
<evidence type="ECO:0000256" key="1">
    <source>
        <dbReference type="ARBA" id="ARBA00022679"/>
    </source>
</evidence>
<gene>
    <name evidence="4" type="ORF">M3I01_006345</name>
</gene>
<comment type="caution">
    <text evidence="4">The sequence shown here is derived from an EMBL/GenBank/DDBJ whole genome shotgun (WGS) entry which is preliminary data.</text>
</comment>
<organism evidence="4 5">
    <name type="scientific">Marinomonas maritima</name>
    <dbReference type="NCBI Taxonomy" id="2940935"/>
    <lineage>
        <taxon>Bacteria</taxon>
        <taxon>Pseudomonadati</taxon>
        <taxon>Pseudomonadota</taxon>
        <taxon>Gammaproteobacteria</taxon>
        <taxon>Oceanospirillales</taxon>
        <taxon>Oceanospirillaceae</taxon>
        <taxon>Marinomonas</taxon>
    </lineage>
</organism>
<sequence length="144" mass="16135">MLIRPASMNDAAAIAQVAAGLGYKEKTIEHSAVQRLERLLSSNDDRAWVAELDGVVIGWLHAQHAFRMASADFIEILGLSVSAEARFKGAGRTLVEQARQWASEEHVTLRVRTNDIRDEAKKFYLALDFLLVKRQSVFELSLQI</sequence>
<accession>A0ABT5WCJ1</accession>